<gene>
    <name evidence="5" type="primary">LOC103177909</name>
</gene>
<dbReference type="Proteomes" id="UP000314986">
    <property type="component" value="Unassembled WGS sequence"/>
</dbReference>
<dbReference type="Gene3D" id="2.30.30.40">
    <property type="entry name" value="SH3 Domains"/>
    <property type="match status" value="1"/>
</dbReference>
<reference evidence="6" key="2">
    <citation type="journal article" date="2007" name="PLoS Biol.">
        <title>Survey sequencing and comparative analysis of the elephant shark (Callorhinchus milii) genome.</title>
        <authorList>
            <person name="Venkatesh B."/>
            <person name="Kirkness E.F."/>
            <person name="Loh Y.H."/>
            <person name="Halpern A.L."/>
            <person name="Lee A.P."/>
            <person name="Johnson J."/>
            <person name="Dandona N."/>
            <person name="Viswanathan L.D."/>
            <person name="Tay A."/>
            <person name="Venter J.C."/>
            <person name="Strausberg R.L."/>
            <person name="Brenner S."/>
        </authorList>
    </citation>
    <scope>NUCLEOTIDE SEQUENCE [LARGE SCALE GENOMIC DNA]</scope>
</reference>
<name>A0A4W3K9M2_CALMI</name>
<reference evidence="5" key="5">
    <citation type="submission" date="2025-09" db="UniProtKB">
        <authorList>
            <consortium name="Ensembl"/>
        </authorList>
    </citation>
    <scope>IDENTIFICATION</scope>
</reference>
<organism evidence="5 6">
    <name type="scientific">Callorhinchus milii</name>
    <name type="common">Ghost shark</name>
    <dbReference type="NCBI Taxonomy" id="7868"/>
    <lineage>
        <taxon>Eukaryota</taxon>
        <taxon>Metazoa</taxon>
        <taxon>Chordata</taxon>
        <taxon>Craniata</taxon>
        <taxon>Vertebrata</taxon>
        <taxon>Chondrichthyes</taxon>
        <taxon>Holocephali</taxon>
        <taxon>Chimaeriformes</taxon>
        <taxon>Callorhinchidae</taxon>
        <taxon>Callorhinchus</taxon>
    </lineage>
</organism>
<keyword evidence="1 2" id="KW-0728">SH3 domain</keyword>
<feature type="domain" description="SH3" evidence="4">
    <location>
        <begin position="40"/>
        <end position="113"/>
    </location>
</feature>
<evidence type="ECO:0000313" key="5">
    <source>
        <dbReference type="Ensembl" id="ENSCMIP00000049066.1"/>
    </source>
</evidence>
<dbReference type="PROSITE" id="PS50002">
    <property type="entry name" value="SH3"/>
    <property type="match status" value="1"/>
</dbReference>
<feature type="signal peptide" evidence="3">
    <location>
        <begin position="1"/>
        <end position="21"/>
    </location>
</feature>
<dbReference type="InterPro" id="IPR036028">
    <property type="entry name" value="SH3-like_dom_sf"/>
</dbReference>
<sequence>MAQLAFYLSIILLVFLQAVTADFMDRLAEKKLCVDEECIYVISIAQVMDDYIAPDCRFLNLRRGQLLYVYTKLVPESESGEFWSGSIYSTDDYVDQMGIVGYFPNTTVEEQHVFQKAKLQIATTVSELSKYFSLISGVLSKLP</sequence>
<dbReference type="PANTHER" id="PTHR47146:SF1">
    <property type="entry name" value="OTORAPLIN"/>
    <property type="match status" value="1"/>
</dbReference>
<proteinExistence type="predicted"/>
<dbReference type="OMA" id="LCADDDC"/>
<evidence type="ECO:0000256" key="1">
    <source>
        <dbReference type="ARBA" id="ARBA00022443"/>
    </source>
</evidence>
<dbReference type="GeneTree" id="ENSGT00950000182767"/>
<dbReference type="GO" id="GO:0001502">
    <property type="term" value="P:cartilage condensation"/>
    <property type="evidence" value="ECO:0007669"/>
    <property type="project" value="TreeGrafter"/>
</dbReference>
<evidence type="ECO:0000313" key="6">
    <source>
        <dbReference type="Proteomes" id="UP000314986"/>
    </source>
</evidence>
<keyword evidence="6" id="KW-1185">Reference proteome</keyword>
<dbReference type="Pfam" id="PF07653">
    <property type="entry name" value="SH3_2"/>
    <property type="match status" value="1"/>
</dbReference>
<dbReference type="InParanoid" id="A0A4W3K9M2"/>
<protein>
    <submittedName>
        <fullName evidence="5">Otoraplin</fullName>
    </submittedName>
</protein>
<reference evidence="6" key="3">
    <citation type="journal article" date="2014" name="Nature">
        <title>Elephant shark genome provides unique insights into gnathostome evolution.</title>
        <authorList>
            <consortium name="International Elephant Shark Genome Sequencing Consortium"/>
            <person name="Venkatesh B."/>
            <person name="Lee A.P."/>
            <person name="Ravi V."/>
            <person name="Maurya A.K."/>
            <person name="Lian M.M."/>
            <person name="Swann J.B."/>
            <person name="Ohta Y."/>
            <person name="Flajnik M.F."/>
            <person name="Sutoh Y."/>
            <person name="Kasahara M."/>
            <person name="Hoon S."/>
            <person name="Gangu V."/>
            <person name="Roy S.W."/>
            <person name="Irimia M."/>
            <person name="Korzh V."/>
            <person name="Kondrychyn I."/>
            <person name="Lim Z.W."/>
            <person name="Tay B.H."/>
            <person name="Tohari S."/>
            <person name="Kong K.W."/>
            <person name="Ho S."/>
            <person name="Lorente-Galdos B."/>
            <person name="Quilez J."/>
            <person name="Marques-Bonet T."/>
            <person name="Raney B.J."/>
            <person name="Ingham P.W."/>
            <person name="Tay A."/>
            <person name="Hillier L.W."/>
            <person name="Minx P."/>
            <person name="Boehm T."/>
            <person name="Wilson R.K."/>
            <person name="Brenner S."/>
            <person name="Warren W.C."/>
        </authorList>
    </citation>
    <scope>NUCLEOTIDE SEQUENCE [LARGE SCALE GENOMIC DNA]</scope>
</reference>
<dbReference type="InterPro" id="IPR001452">
    <property type="entry name" value="SH3_domain"/>
</dbReference>
<dbReference type="PANTHER" id="PTHR47146">
    <property type="entry name" value="OTORAPLIN"/>
    <property type="match status" value="1"/>
</dbReference>
<reference evidence="6" key="1">
    <citation type="journal article" date="2006" name="Science">
        <title>Ancient noncoding elements conserved in the human genome.</title>
        <authorList>
            <person name="Venkatesh B."/>
            <person name="Kirkness E.F."/>
            <person name="Loh Y.H."/>
            <person name="Halpern A.L."/>
            <person name="Lee A.P."/>
            <person name="Johnson J."/>
            <person name="Dandona N."/>
            <person name="Viswanathan L.D."/>
            <person name="Tay A."/>
            <person name="Venter J.C."/>
            <person name="Strausberg R.L."/>
            <person name="Brenner S."/>
        </authorList>
    </citation>
    <scope>NUCLEOTIDE SEQUENCE [LARGE SCALE GENOMIC DNA]</scope>
</reference>
<feature type="chain" id="PRO_5021453137" evidence="3">
    <location>
        <begin position="22"/>
        <end position="143"/>
    </location>
</feature>
<evidence type="ECO:0000256" key="2">
    <source>
        <dbReference type="PROSITE-ProRule" id="PRU00192"/>
    </source>
</evidence>
<evidence type="ECO:0000259" key="4">
    <source>
        <dbReference type="PROSITE" id="PS50002"/>
    </source>
</evidence>
<dbReference type="SUPFAM" id="SSF50044">
    <property type="entry name" value="SH3-domain"/>
    <property type="match status" value="1"/>
</dbReference>
<accession>A0A4W3K9M2</accession>
<reference evidence="5" key="4">
    <citation type="submission" date="2025-08" db="UniProtKB">
        <authorList>
            <consortium name="Ensembl"/>
        </authorList>
    </citation>
    <scope>IDENTIFICATION</scope>
</reference>
<dbReference type="AlphaFoldDB" id="A0A4W3K9M2"/>
<dbReference type="Ensembl" id="ENSCMIT00000049744.1">
    <property type="protein sequence ID" value="ENSCMIP00000049066.1"/>
    <property type="gene ID" value="ENSCMIG00000020008.1"/>
</dbReference>
<dbReference type="InterPro" id="IPR042801">
    <property type="entry name" value="OTOR"/>
</dbReference>
<evidence type="ECO:0000256" key="3">
    <source>
        <dbReference type="SAM" id="SignalP"/>
    </source>
</evidence>
<keyword evidence="3" id="KW-0732">Signal</keyword>